<dbReference type="PANTHER" id="PTHR34938:SF4">
    <property type="entry name" value="TRANSMEMBRANE PROTEIN"/>
    <property type="match status" value="1"/>
</dbReference>
<evidence type="ECO:0000313" key="3">
    <source>
        <dbReference type="EMBL" id="WVY95595.1"/>
    </source>
</evidence>
<dbReference type="AlphaFoldDB" id="A0AAQ3MRB1"/>
<accession>A0AAQ3MRB1</accession>
<feature type="coiled-coil region" evidence="1">
    <location>
        <begin position="63"/>
        <end position="101"/>
    </location>
</feature>
<dbReference type="GO" id="GO:0010027">
    <property type="term" value="P:thylakoid membrane organization"/>
    <property type="evidence" value="ECO:0007669"/>
    <property type="project" value="TreeGrafter"/>
</dbReference>
<evidence type="ECO:0000256" key="1">
    <source>
        <dbReference type="SAM" id="Coils"/>
    </source>
</evidence>
<name>A0AAQ3MRB1_VIGMU</name>
<gene>
    <name evidence="3" type="ORF">V8G54_027746</name>
</gene>
<dbReference type="GO" id="GO:0009658">
    <property type="term" value="P:chloroplast organization"/>
    <property type="evidence" value="ECO:0007669"/>
    <property type="project" value="TreeGrafter"/>
</dbReference>
<evidence type="ECO:0000313" key="4">
    <source>
        <dbReference type="Proteomes" id="UP001374535"/>
    </source>
</evidence>
<evidence type="ECO:0000256" key="2">
    <source>
        <dbReference type="SAM" id="MobiDB-lite"/>
    </source>
</evidence>
<protein>
    <recommendedName>
        <fullName evidence="5">Retrotransposon gag domain-containing protein</fullName>
    </recommendedName>
</protein>
<proteinExistence type="predicted"/>
<dbReference type="EMBL" id="CP144692">
    <property type="protein sequence ID" value="WVY95595.1"/>
    <property type="molecule type" value="Genomic_DNA"/>
</dbReference>
<feature type="compositionally biased region" description="Polar residues" evidence="2">
    <location>
        <begin position="205"/>
        <end position="214"/>
    </location>
</feature>
<evidence type="ECO:0008006" key="5">
    <source>
        <dbReference type="Google" id="ProtNLM"/>
    </source>
</evidence>
<feature type="region of interest" description="Disordered" evidence="2">
    <location>
        <begin position="193"/>
        <end position="221"/>
    </location>
</feature>
<keyword evidence="1" id="KW-0175">Coiled coil</keyword>
<feature type="region of interest" description="Disordered" evidence="2">
    <location>
        <begin position="620"/>
        <end position="668"/>
    </location>
</feature>
<organism evidence="3 4">
    <name type="scientific">Vigna mungo</name>
    <name type="common">Black gram</name>
    <name type="synonym">Phaseolus mungo</name>
    <dbReference type="NCBI Taxonomy" id="3915"/>
    <lineage>
        <taxon>Eukaryota</taxon>
        <taxon>Viridiplantae</taxon>
        <taxon>Streptophyta</taxon>
        <taxon>Embryophyta</taxon>
        <taxon>Tracheophyta</taxon>
        <taxon>Spermatophyta</taxon>
        <taxon>Magnoliopsida</taxon>
        <taxon>eudicotyledons</taxon>
        <taxon>Gunneridae</taxon>
        <taxon>Pentapetalae</taxon>
        <taxon>rosids</taxon>
        <taxon>fabids</taxon>
        <taxon>Fabales</taxon>
        <taxon>Fabaceae</taxon>
        <taxon>Papilionoideae</taxon>
        <taxon>50 kb inversion clade</taxon>
        <taxon>NPAAA clade</taxon>
        <taxon>indigoferoid/millettioid clade</taxon>
        <taxon>Phaseoleae</taxon>
        <taxon>Vigna</taxon>
    </lineage>
</organism>
<dbReference type="GO" id="GO:0009507">
    <property type="term" value="C:chloroplast"/>
    <property type="evidence" value="ECO:0007669"/>
    <property type="project" value="TreeGrafter"/>
</dbReference>
<keyword evidence="4" id="KW-1185">Reference proteome</keyword>
<dbReference type="PANTHER" id="PTHR34938">
    <property type="entry name" value="PROTEIN FERTILITY RESTORER RF2, MITOCHONDRIAL"/>
    <property type="match status" value="1"/>
</dbReference>
<feature type="compositionally biased region" description="Polar residues" evidence="2">
    <location>
        <begin position="624"/>
        <end position="635"/>
    </location>
</feature>
<dbReference type="InterPro" id="IPR040299">
    <property type="entry name" value="RF2K-like"/>
</dbReference>
<dbReference type="Proteomes" id="UP001374535">
    <property type="component" value="Chromosome 9"/>
</dbReference>
<sequence>MGLGISLWRCRLKRGKEGLCSQPGRLCSQLILVKRIPFTISLGEGSRTDQEMVKKGGSMEGRDNSWERRINEQKRELVEWKRNMQEMRQETRELLRVLEGRVWNQEKGLEGSLGSVDDQRTVNEKEKGIRRGKKLNALEEIMEERMATMKPSMDGRKAEMDSSREEMKVKKTTIRQHSAATCQDLQEVRRLSGGRHRIQGKQSDDNQAPMNANRSMRCDGEIRGGEGEQFNWRKRVELPVFEGLDPLNWINWAERFFEIQGVAEEEEEKVRLAYVSMEGSTGYWFRAWKEKARDRSWDGLKEALVIRFGTAVERLATFKWTVDESYEGRMRGMIVERSEAECCNPWRLNDTKRSEDEEVETEEVETEIDRKQGERLHSATNDEAERWDWGLNGYDFLARRSSSHPWCGVASEAREGDSALEIKMDEMAARLIVWEMGSCESRESSPNCLGLIDKQKREMEFLLNKHDGVFCEPVGLPPNGERDTRMLRMQSLKRPRRRRKRRKQRMIQLTLMLWEKMKKLSHFFYIPSSAPSMAMAFRVRNPDLRPLILLSLLTITFAKVFIGEPLPSKPPNLNWRTVTRGFHSYEYMMMRRSHEIEPSISNLEDKVVWKENTKCAAAAASASQTLTRNTRSMTITPDKVKSPKLDNNGPGLPPRDDDGNGGNGGGGGKFSGGLHLLGILGVLDILKDIEKQWQKKQKR</sequence>
<reference evidence="3 4" key="1">
    <citation type="journal article" date="2023" name="Life. Sci Alliance">
        <title>Evolutionary insights into 3D genome organization and epigenetic landscape of Vigna mungo.</title>
        <authorList>
            <person name="Junaid A."/>
            <person name="Singh B."/>
            <person name="Bhatia S."/>
        </authorList>
    </citation>
    <scope>NUCLEOTIDE SEQUENCE [LARGE SCALE GENOMIC DNA]</scope>
    <source>
        <strain evidence="3">Urdbean</strain>
    </source>
</reference>